<evidence type="ECO:0000256" key="3">
    <source>
        <dbReference type="ARBA" id="ARBA00023136"/>
    </source>
</evidence>
<dbReference type="Proteomes" id="UP001199106">
    <property type="component" value="Unassembled WGS sequence"/>
</dbReference>
<dbReference type="GO" id="GO:0006890">
    <property type="term" value="P:retrograde vesicle-mediated transport, Golgi to endoplasmic reticulum"/>
    <property type="evidence" value="ECO:0007669"/>
    <property type="project" value="TreeGrafter"/>
</dbReference>
<organism evidence="6 7">
    <name type="scientific">Alternaria panax</name>
    <dbReference type="NCBI Taxonomy" id="48097"/>
    <lineage>
        <taxon>Eukaryota</taxon>
        <taxon>Fungi</taxon>
        <taxon>Dikarya</taxon>
        <taxon>Ascomycota</taxon>
        <taxon>Pezizomycotina</taxon>
        <taxon>Dothideomycetes</taxon>
        <taxon>Pleosporomycetidae</taxon>
        <taxon>Pleosporales</taxon>
        <taxon>Pleosporineae</taxon>
        <taxon>Pleosporaceae</taxon>
        <taxon>Alternaria</taxon>
        <taxon>Alternaria sect. Panax</taxon>
    </lineage>
</organism>
<feature type="compositionally biased region" description="Basic and acidic residues" evidence="4">
    <location>
        <begin position="51"/>
        <end position="60"/>
    </location>
</feature>
<dbReference type="Pfam" id="PF08690">
    <property type="entry name" value="GET2"/>
    <property type="match status" value="1"/>
</dbReference>
<accession>A0AAD4F8Y2</accession>
<evidence type="ECO:0000256" key="2">
    <source>
        <dbReference type="ARBA" id="ARBA00022989"/>
    </source>
</evidence>
<dbReference type="InterPro" id="IPR028143">
    <property type="entry name" value="Get2/sif1"/>
</dbReference>
<feature type="region of interest" description="Disordered" evidence="4">
    <location>
        <begin position="1"/>
        <end position="158"/>
    </location>
</feature>
<keyword evidence="7" id="KW-1185">Reference proteome</keyword>
<feature type="transmembrane region" description="Helical" evidence="5">
    <location>
        <begin position="319"/>
        <end position="341"/>
    </location>
</feature>
<evidence type="ECO:0000313" key="7">
    <source>
        <dbReference type="Proteomes" id="UP001199106"/>
    </source>
</evidence>
<dbReference type="EMBL" id="JAANER010000010">
    <property type="protein sequence ID" value="KAG9185692.1"/>
    <property type="molecule type" value="Genomic_DNA"/>
</dbReference>
<name>A0AAD4F8Y2_9PLEO</name>
<evidence type="ECO:0000256" key="4">
    <source>
        <dbReference type="SAM" id="MobiDB-lite"/>
    </source>
</evidence>
<keyword evidence="1 5" id="KW-0812">Transmembrane</keyword>
<dbReference type="PANTHER" id="PTHR28263:SF1">
    <property type="entry name" value="GOLGI TO ER TRAFFIC PROTEIN 2"/>
    <property type="match status" value="1"/>
</dbReference>
<keyword evidence="2 5" id="KW-1133">Transmembrane helix</keyword>
<comment type="caution">
    <text evidence="6">The sequence shown here is derived from an EMBL/GenBank/DDBJ whole genome shotgun (WGS) entry which is preliminary data.</text>
</comment>
<feature type="compositionally biased region" description="Polar residues" evidence="4">
    <location>
        <begin position="75"/>
        <end position="86"/>
    </location>
</feature>
<reference evidence="6" key="1">
    <citation type="submission" date="2021-07" db="EMBL/GenBank/DDBJ databases">
        <title>Genome Resource of American Ginseng Black Spot Pathogen Alternaria panax.</title>
        <authorList>
            <person name="Qiu C."/>
            <person name="Wang W."/>
            <person name="Liu Z."/>
        </authorList>
    </citation>
    <scope>NUCLEOTIDE SEQUENCE</scope>
    <source>
        <strain evidence="6">BNCC115425</strain>
    </source>
</reference>
<sequence length="347" mass="36521">MADSPASATSALPGESPAQTKARLRRERLAAKSGASRLQQITALQGGPPKDLSEVEKDVPGNRASPFQQIGLHKPTSSSVLQQREVTANRIPVKPASTLSQLTPAASGTATPDPDEVDISQHHYAPASQPRLPSPFAFEGNQSGPFGPGPGSDAPQDPMMAMLQQMMGAGAGGMPGTSGQAGASPGGLPPDLANMFSAMRGGGGASEPSPEQSSAWLWRLVHSVFSFGLAVYIVLQTPYTGSKSSRDNVLDDDWTSQPKPAHDFAHFFYLFATFEVVLQSSRYFIEKGQLQGSGILSTVAGILPAPYSGYVRTVGRYSVIYSTVVSDAMVVVFVLGATSWWRGAEVA</sequence>
<feature type="compositionally biased region" description="Polar residues" evidence="4">
    <location>
        <begin position="97"/>
        <end position="110"/>
    </location>
</feature>
<protein>
    <recommendedName>
        <fullName evidence="8">GET complex subunit GET2</fullName>
    </recommendedName>
</protein>
<dbReference type="PANTHER" id="PTHR28263">
    <property type="entry name" value="GOLGI TO ER TRAFFIC PROTEIN 2"/>
    <property type="match status" value="1"/>
</dbReference>
<evidence type="ECO:0000256" key="1">
    <source>
        <dbReference type="ARBA" id="ARBA00022692"/>
    </source>
</evidence>
<evidence type="ECO:0000256" key="5">
    <source>
        <dbReference type="SAM" id="Phobius"/>
    </source>
</evidence>
<proteinExistence type="predicted"/>
<keyword evidence="3 5" id="KW-0472">Membrane</keyword>
<evidence type="ECO:0008006" key="8">
    <source>
        <dbReference type="Google" id="ProtNLM"/>
    </source>
</evidence>
<dbReference type="AlphaFoldDB" id="A0AAD4F8Y2"/>
<evidence type="ECO:0000313" key="6">
    <source>
        <dbReference type="EMBL" id="KAG9185692.1"/>
    </source>
</evidence>
<feature type="compositionally biased region" description="Polar residues" evidence="4">
    <location>
        <begin position="1"/>
        <end position="10"/>
    </location>
</feature>
<gene>
    <name evidence="6" type="ORF">G6011_07023</name>
</gene>